<protein>
    <submittedName>
        <fullName evidence="1">Uncharacterized protein</fullName>
    </submittedName>
</protein>
<dbReference type="AlphaFoldDB" id="A0A381ZKN8"/>
<proteinExistence type="predicted"/>
<evidence type="ECO:0000313" key="1">
    <source>
        <dbReference type="EMBL" id="SVA89287.1"/>
    </source>
</evidence>
<reference evidence="1" key="1">
    <citation type="submission" date="2018-05" db="EMBL/GenBank/DDBJ databases">
        <authorList>
            <person name="Lanie J.A."/>
            <person name="Ng W.-L."/>
            <person name="Kazmierczak K.M."/>
            <person name="Andrzejewski T.M."/>
            <person name="Davidsen T.M."/>
            <person name="Wayne K.J."/>
            <person name="Tettelin H."/>
            <person name="Glass J.I."/>
            <person name="Rusch D."/>
            <person name="Podicherti R."/>
            <person name="Tsui H.-C.T."/>
            <person name="Winkler M.E."/>
        </authorList>
    </citation>
    <scope>NUCLEOTIDE SEQUENCE</scope>
</reference>
<accession>A0A381ZKN8</accession>
<sequence>MVVLVLSATLNADCVPAIFDGRLLVAALTSHPPVAGPV</sequence>
<dbReference type="EMBL" id="UINC01021535">
    <property type="protein sequence ID" value="SVA89287.1"/>
    <property type="molecule type" value="Genomic_DNA"/>
</dbReference>
<name>A0A381ZKN8_9ZZZZ</name>
<gene>
    <name evidence="1" type="ORF">METZ01_LOCUS142141</name>
</gene>
<organism evidence="1">
    <name type="scientific">marine metagenome</name>
    <dbReference type="NCBI Taxonomy" id="408172"/>
    <lineage>
        <taxon>unclassified sequences</taxon>
        <taxon>metagenomes</taxon>
        <taxon>ecological metagenomes</taxon>
    </lineage>
</organism>